<proteinExistence type="predicted"/>
<protein>
    <submittedName>
        <fullName evidence="2">Uncharacterized protein</fullName>
    </submittedName>
</protein>
<name>A0AAX1N9C9_9BACT</name>
<evidence type="ECO:0000313" key="3">
    <source>
        <dbReference type="Proteomes" id="UP000678679"/>
    </source>
</evidence>
<accession>A0AAX1N9C9</accession>
<dbReference type="KEGG" id="fya:KMW28_24710"/>
<keyword evidence="3" id="KW-1185">Reference proteome</keyword>
<organism evidence="2 3">
    <name type="scientific">Flammeovirga yaeyamensis</name>
    <dbReference type="NCBI Taxonomy" id="367791"/>
    <lineage>
        <taxon>Bacteria</taxon>
        <taxon>Pseudomonadati</taxon>
        <taxon>Bacteroidota</taxon>
        <taxon>Cytophagia</taxon>
        <taxon>Cytophagales</taxon>
        <taxon>Flammeovirgaceae</taxon>
        <taxon>Flammeovirga</taxon>
    </lineage>
</organism>
<keyword evidence="1" id="KW-0812">Transmembrane</keyword>
<evidence type="ECO:0000313" key="2">
    <source>
        <dbReference type="EMBL" id="QWG04096.1"/>
    </source>
</evidence>
<evidence type="ECO:0000256" key="1">
    <source>
        <dbReference type="SAM" id="Phobius"/>
    </source>
</evidence>
<feature type="transmembrane region" description="Helical" evidence="1">
    <location>
        <begin position="14"/>
        <end position="34"/>
    </location>
</feature>
<dbReference type="Proteomes" id="UP000678679">
    <property type="component" value="Chromosome 2"/>
</dbReference>
<reference evidence="2 3" key="1">
    <citation type="submission" date="2021-05" db="EMBL/GenBank/DDBJ databases">
        <title>Comparative genomic studies on the polysaccharide-degrading batcterial strains of the Flammeovirga genus.</title>
        <authorList>
            <person name="Zewei F."/>
            <person name="Zheng Z."/>
            <person name="Yu L."/>
            <person name="Ruyue G."/>
            <person name="Yanhong M."/>
            <person name="Yuanyuan C."/>
            <person name="Jingyan G."/>
            <person name="Wenjun H."/>
        </authorList>
    </citation>
    <scope>NUCLEOTIDE SEQUENCE [LARGE SCALE GENOMIC DNA]</scope>
    <source>
        <strain evidence="2 3">NBRC:100898</strain>
    </source>
</reference>
<dbReference type="EMBL" id="CP076133">
    <property type="protein sequence ID" value="QWG04096.1"/>
    <property type="molecule type" value="Genomic_DNA"/>
</dbReference>
<feature type="transmembrane region" description="Helical" evidence="1">
    <location>
        <begin position="122"/>
        <end position="145"/>
    </location>
</feature>
<sequence>MNKAIKQSINKQEWLIMPLMFFLISVFIGLLSLIDKSSESILRFFSYFFIEMGILSKIILSIMMSYYYWLFDLWLLSRTNRKNNLIYLSKLSGMIIMFVIDFLLISISIAFPMISLLSESSLFLIISIVFFIILLTFLLPITIVLRSFKSAELKRQPSFSEMKTDFKSFIFLPLTIGTLRKRICN</sequence>
<feature type="transmembrane region" description="Helical" evidence="1">
    <location>
        <begin position="91"/>
        <end position="116"/>
    </location>
</feature>
<feature type="transmembrane region" description="Helical" evidence="1">
    <location>
        <begin position="46"/>
        <end position="70"/>
    </location>
</feature>
<keyword evidence="1" id="KW-1133">Transmembrane helix</keyword>
<gene>
    <name evidence="2" type="ORF">KMW28_24710</name>
</gene>
<dbReference type="AlphaFoldDB" id="A0AAX1N9C9"/>
<dbReference type="RefSeq" id="WP_169663590.1">
    <property type="nucleotide sequence ID" value="NZ_CP076133.1"/>
</dbReference>
<keyword evidence="1" id="KW-0472">Membrane</keyword>